<dbReference type="Pfam" id="PF00009">
    <property type="entry name" value="GTP_EFTU"/>
    <property type="match status" value="1"/>
</dbReference>
<dbReference type="Pfam" id="PF03144">
    <property type="entry name" value="GTP_EFTU_D2"/>
    <property type="match status" value="1"/>
</dbReference>
<dbReference type="PRINTS" id="PR00315">
    <property type="entry name" value="ELONGATNFCT"/>
</dbReference>
<dbReference type="InterPro" id="IPR027417">
    <property type="entry name" value="P-loop_NTPase"/>
</dbReference>
<evidence type="ECO:0000256" key="3">
    <source>
        <dbReference type="ARBA" id="ARBA00011986"/>
    </source>
</evidence>
<dbReference type="NCBIfam" id="TIGR00231">
    <property type="entry name" value="small_GTP"/>
    <property type="match status" value="1"/>
</dbReference>
<comment type="catalytic activity">
    <reaction evidence="11">
        <text>GTP + H2O = GDP + phosphate + H(+)</text>
        <dbReference type="Rhea" id="RHEA:19669"/>
        <dbReference type="ChEBI" id="CHEBI:15377"/>
        <dbReference type="ChEBI" id="CHEBI:15378"/>
        <dbReference type="ChEBI" id="CHEBI:37565"/>
        <dbReference type="ChEBI" id="CHEBI:43474"/>
        <dbReference type="ChEBI" id="CHEBI:58189"/>
        <dbReference type="EC" id="3.6.5.3"/>
    </reaction>
    <physiologicalReaction direction="left-to-right" evidence="11">
        <dbReference type="Rhea" id="RHEA:19670"/>
    </physiologicalReaction>
</comment>
<reference evidence="14" key="1">
    <citation type="submission" date="2021-02" db="EMBL/GenBank/DDBJ databases">
        <authorList>
            <person name="Nowell W R."/>
        </authorList>
    </citation>
    <scope>NUCLEOTIDE SEQUENCE</scope>
</reference>
<evidence type="ECO:0000313" key="15">
    <source>
        <dbReference type="EMBL" id="CAF3592783.1"/>
    </source>
</evidence>
<dbReference type="NCBIfam" id="NF009372">
    <property type="entry name" value="PRK12735.1"/>
    <property type="match status" value="1"/>
</dbReference>
<evidence type="ECO:0000313" key="17">
    <source>
        <dbReference type="Proteomes" id="UP000663829"/>
    </source>
</evidence>
<dbReference type="PROSITE" id="PS00301">
    <property type="entry name" value="G_TR_1"/>
    <property type="match status" value="1"/>
</dbReference>
<accession>A0A813UE43</accession>
<evidence type="ECO:0000256" key="4">
    <source>
        <dbReference type="ARBA" id="ARBA00017898"/>
    </source>
</evidence>
<name>A0A813UE43_9BILA</name>
<dbReference type="Pfam" id="PF03143">
    <property type="entry name" value="GTP_EFTU_D3"/>
    <property type="match status" value="1"/>
</dbReference>
<dbReference type="InterPro" id="IPR033720">
    <property type="entry name" value="EFTU_2"/>
</dbReference>
<dbReference type="InterPro" id="IPR004160">
    <property type="entry name" value="Transl_elong_EFTu/EF1A_C"/>
</dbReference>
<keyword evidence="5" id="KW-0547">Nucleotide-binding</keyword>
<dbReference type="InterPro" id="IPR031157">
    <property type="entry name" value="G_TR_CS"/>
</dbReference>
<dbReference type="Proteomes" id="UP000681722">
    <property type="component" value="Unassembled WGS sequence"/>
</dbReference>
<sequence>MASRTLLLRHIIPTTYQHLFCVRQQATDISLIQHQLRRCLAQAVQIEKKVFKRDKPHVNIGTIGHVDHGKTTLTAAITQDNAPEEKKRGITINAAHVEYSTSSRHYGHVDCPGHADYIKNMITGSSQMDGAILVVAATDGVMPQTREHLLLAKQIGINHIVVFMNKADAADKEMLELVELELRELLTQIGFDGEKTPIISGSALYALDVNRNNNRDPKLGKESILKLLEAVDAYIPVPPRASDQPFLLPVEHIYSIPNKGTIVTGRVERGVAKKGDQIEILGHNKQVKGIVGGLEMFHQTIDTAQPGDQLGIMLKNVKKEDVRRGVFVAKPGTLKMHNKFDSQVYFLTKEEGGREESIPKEYSLTMYCRTFDIGVKGIAPEGREMIMPGEDLPLTMYSSKRMVFEKGSRFTLRDTENKTVGTGVVTHIHPEPPPEEIKKFWKRAA</sequence>
<dbReference type="EMBL" id="CAJNOK010001383">
    <property type="protein sequence ID" value="CAF0808998.1"/>
    <property type="molecule type" value="Genomic_DNA"/>
</dbReference>
<keyword evidence="10" id="KW-0342">GTP-binding</keyword>
<dbReference type="SUPFAM" id="SSF50465">
    <property type="entry name" value="EF-Tu/eEF-1alpha/eIF2-gamma C-terminal domain"/>
    <property type="match status" value="1"/>
</dbReference>
<dbReference type="SUPFAM" id="SSF50447">
    <property type="entry name" value="Translation proteins"/>
    <property type="match status" value="1"/>
</dbReference>
<dbReference type="InterPro" id="IPR009000">
    <property type="entry name" value="Transl_B-barrel_sf"/>
</dbReference>
<evidence type="ECO:0000256" key="7">
    <source>
        <dbReference type="ARBA" id="ARBA00022917"/>
    </source>
</evidence>
<evidence type="ECO:0000259" key="12">
    <source>
        <dbReference type="PROSITE" id="PS51722"/>
    </source>
</evidence>
<dbReference type="InterPro" id="IPR009001">
    <property type="entry name" value="Transl_elong_EF1A/Init_IF2_C"/>
</dbReference>
<dbReference type="InterPro" id="IPR005225">
    <property type="entry name" value="Small_GTP-bd"/>
</dbReference>
<dbReference type="CDD" id="cd03697">
    <property type="entry name" value="EFTU_II"/>
    <property type="match status" value="1"/>
</dbReference>
<proteinExistence type="inferred from homology"/>
<dbReference type="PROSITE" id="PS51722">
    <property type="entry name" value="G_TR_2"/>
    <property type="match status" value="1"/>
</dbReference>
<dbReference type="Proteomes" id="UP000677228">
    <property type="component" value="Unassembled WGS sequence"/>
</dbReference>
<dbReference type="GO" id="GO:0070125">
    <property type="term" value="P:mitochondrial translational elongation"/>
    <property type="evidence" value="ECO:0007669"/>
    <property type="project" value="TreeGrafter"/>
</dbReference>
<dbReference type="EMBL" id="CAJNOQ010000630">
    <property type="protein sequence ID" value="CAF0822453.1"/>
    <property type="molecule type" value="Genomic_DNA"/>
</dbReference>
<keyword evidence="9" id="KW-0496">Mitochondrion</keyword>
<keyword evidence="17" id="KW-1185">Reference proteome</keyword>
<evidence type="ECO:0000256" key="11">
    <source>
        <dbReference type="ARBA" id="ARBA00051990"/>
    </source>
</evidence>
<comment type="similarity">
    <text evidence="2">Belongs to the TRAFAC class translation factor GTPase superfamily. Classic translation factor GTPase family. EF-Tu/EF-1A subfamily.</text>
</comment>
<evidence type="ECO:0000256" key="9">
    <source>
        <dbReference type="ARBA" id="ARBA00023128"/>
    </source>
</evidence>
<dbReference type="Proteomes" id="UP000682733">
    <property type="component" value="Unassembled WGS sequence"/>
</dbReference>
<dbReference type="Gene3D" id="3.40.50.300">
    <property type="entry name" value="P-loop containing nucleotide triphosphate hydrolases"/>
    <property type="match status" value="1"/>
</dbReference>
<evidence type="ECO:0000313" key="13">
    <source>
        <dbReference type="EMBL" id="CAF0808998.1"/>
    </source>
</evidence>
<dbReference type="EMBL" id="CAJOBC010000630">
    <property type="protein sequence ID" value="CAF3609009.1"/>
    <property type="molecule type" value="Genomic_DNA"/>
</dbReference>
<evidence type="ECO:0000256" key="6">
    <source>
        <dbReference type="ARBA" id="ARBA00022768"/>
    </source>
</evidence>
<keyword evidence="8" id="KW-0809">Transit peptide</keyword>
<dbReference type="OrthoDB" id="2067at2759"/>
<evidence type="ECO:0000256" key="8">
    <source>
        <dbReference type="ARBA" id="ARBA00022946"/>
    </source>
</evidence>
<dbReference type="AlphaFoldDB" id="A0A813UE43"/>
<dbReference type="InterPro" id="IPR000795">
    <property type="entry name" value="T_Tr_GTP-bd_dom"/>
</dbReference>
<dbReference type="GO" id="GO:0005739">
    <property type="term" value="C:mitochondrion"/>
    <property type="evidence" value="ECO:0007669"/>
    <property type="project" value="UniProtKB-SubCell"/>
</dbReference>
<dbReference type="EC" id="3.6.5.3" evidence="3"/>
<comment type="caution">
    <text evidence="14">The sequence shown here is derived from an EMBL/GenBank/DDBJ whole genome shotgun (WGS) entry which is preliminary data.</text>
</comment>
<dbReference type="InterPro" id="IPR050055">
    <property type="entry name" value="EF-Tu_GTPase"/>
</dbReference>
<dbReference type="GO" id="GO:0003746">
    <property type="term" value="F:translation elongation factor activity"/>
    <property type="evidence" value="ECO:0007669"/>
    <property type="project" value="UniProtKB-KW"/>
</dbReference>
<evidence type="ECO:0000256" key="5">
    <source>
        <dbReference type="ARBA" id="ARBA00022741"/>
    </source>
</evidence>
<dbReference type="PANTHER" id="PTHR43721:SF36">
    <property type="entry name" value="ELONGATION FACTOR TU, MITOCHONDRIAL"/>
    <property type="match status" value="1"/>
</dbReference>
<gene>
    <name evidence="14" type="ORF">GPM918_LOCUS4619</name>
    <name evidence="13" type="ORF">OVA965_LOCUS5048</name>
    <name evidence="16" type="ORF">SRO942_LOCUS4620</name>
    <name evidence="15" type="ORF">TMI583_LOCUS5046</name>
</gene>
<comment type="subcellular location">
    <subcellularLocation>
        <location evidence="1">Mitochondrion</location>
    </subcellularLocation>
</comment>
<evidence type="ECO:0000256" key="2">
    <source>
        <dbReference type="ARBA" id="ARBA00007249"/>
    </source>
</evidence>
<feature type="domain" description="Tr-type G" evidence="12">
    <location>
        <begin position="55"/>
        <end position="240"/>
    </location>
</feature>
<dbReference type="InterPro" id="IPR041709">
    <property type="entry name" value="EF-Tu_GTP-bd"/>
</dbReference>
<dbReference type="InterPro" id="IPR004161">
    <property type="entry name" value="EFTu-like_2"/>
</dbReference>
<dbReference type="NCBIfam" id="NF000766">
    <property type="entry name" value="PRK00049.1"/>
    <property type="match status" value="1"/>
</dbReference>
<dbReference type="Proteomes" id="UP000663829">
    <property type="component" value="Unassembled WGS sequence"/>
</dbReference>
<evidence type="ECO:0000313" key="14">
    <source>
        <dbReference type="EMBL" id="CAF0822453.1"/>
    </source>
</evidence>
<dbReference type="Gene3D" id="2.40.30.10">
    <property type="entry name" value="Translation factors"/>
    <property type="match status" value="2"/>
</dbReference>
<dbReference type="PANTHER" id="PTHR43721">
    <property type="entry name" value="ELONGATION FACTOR TU-RELATED"/>
    <property type="match status" value="1"/>
</dbReference>
<evidence type="ECO:0000256" key="10">
    <source>
        <dbReference type="ARBA" id="ARBA00023134"/>
    </source>
</evidence>
<dbReference type="SUPFAM" id="SSF52540">
    <property type="entry name" value="P-loop containing nucleoside triphosphate hydrolases"/>
    <property type="match status" value="1"/>
</dbReference>
<dbReference type="GO" id="GO:0003924">
    <property type="term" value="F:GTPase activity"/>
    <property type="evidence" value="ECO:0007669"/>
    <property type="project" value="InterPro"/>
</dbReference>
<organism evidence="14 17">
    <name type="scientific">Didymodactylos carnosus</name>
    <dbReference type="NCBI Taxonomy" id="1234261"/>
    <lineage>
        <taxon>Eukaryota</taxon>
        <taxon>Metazoa</taxon>
        <taxon>Spiralia</taxon>
        <taxon>Gnathifera</taxon>
        <taxon>Rotifera</taxon>
        <taxon>Eurotatoria</taxon>
        <taxon>Bdelloidea</taxon>
        <taxon>Philodinida</taxon>
        <taxon>Philodinidae</taxon>
        <taxon>Didymodactylos</taxon>
    </lineage>
</organism>
<dbReference type="NCBIfam" id="NF009373">
    <property type="entry name" value="PRK12736.1"/>
    <property type="match status" value="1"/>
</dbReference>
<keyword evidence="7" id="KW-0648">Protein biosynthesis</keyword>
<evidence type="ECO:0000256" key="1">
    <source>
        <dbReference type="ARBA" id="ARBA00004173"/>
    </source>
</evidence>
<dbReference type="GO" id="GO:0005525">
    <property type="term" value="F:GTP binding"/>
    <property type="evidence" value="ECO:0007669"/>
    <property type="project" value="UniProtKB-KW"/>
</dbReference>
<dbReference type="EMBL" id="CAJOBA010001383">
    <property type="protein sequence ID" value="CAF3592783.1"/>
    <property type="molecule type" value="Genomic_DNA"/>
</dbReference>
<dbReference type="FunFam" id="2.40.30.10:FF:000001">
    <property type="entry name" value="Elongation factor Tu"/>
    <property type="match status" value="1"/>
</dbReference>
<protein>
    <recommendedName>
        <fullName evidence="4">Elongation factor Tu, mitochondrial</fullName>
        <ecNumber evidence="3">3.6.5.3</ecNumber>
    </recommendedName>
</protein>
<evidence type="ECO:0000313" key="16">
    <source>
        <dbReference type="EMBL" id="CAF3609009.1"/>
    </source>
</evidence>
<dbReference type="FunFam" id="3.40.50.300:FF:000003">
    <property type="entry name" value="Elongation factor Tu"/>
    <property type="match status" value="1"/>
</dbReference>
<keyword evidence="6" id="KW-0251">Elongation factor</keyword>
<dbReference type="CDD" id="cd01884">
    <property type="entry name" value="EF_Tu"/>
    <property type="match status" value="1"/>
</dbReference>